<dbReference type="Proteomes" id="UP000006906">
    <property type="component" value="Chromosome 16"/>
</dbReference>
<name>A0A2K3CSP8_CHLRE</name>
<feature type="region of interest" description="Disordered" evidence="1">
    <location>
        <begin position="506"/>
        <end position="623"/>
    </location>
</feature>
<reference evidence="2 3" key="1">
    <citation type="journal article" date="2007" name="Science">
        <title>The Chlamydomonas genome reveals the evolution of key animal and plant functions.</title>
        <authorList>
            <person name="Merchant S.S."/>
            <person name="Prochnik S.E."/>
            <person name="Vallon O."/>
            <person name="Harris E.H."/>
            <person name="Karpowicz S.J."/>
            <person name="Witman G.B."/>
            <person name="Terry A."/>
            <person name="Salamov A."/>
            <person name="Fritz-Laylin L.K."/>
            <person name="Marechal-Drouard L."/>
            <person name="Marshall W.F."/>
            <person name="Qu L.H."/>
            <person name="Nelson D.R."/>
            <person name="Sanderfoot A.A."/>
            <person name="Spalding M.H."/>
            <person name="Kapitonov V.V."/>
            <person name="Ren Q."/>
            <person name="Ferris P."/>
            <person name="Lindquist E."/>
            <person name="Shapiro H."/>
            <person name="Lucas S.M."/>
            <person name="Grimwood J."/>
            <person name="Schmutz J."/>
            <person name="Cardol P."/>
            <person name="Cerutti H."/>
            <person name="Chanfreau G."/>
            <person name="Chen C.L."/>
            <person name="Cognat V."/>
            <person name="Croft M.T."/>
            <person name="Dent R."/>
            <person name="Dutcher S."/>
            <person name="Fernandez E."/>
            <person name="Fukuzawa H."/>
            <person name="Gonzalez-Ballester D."/>
            <person name="Gonzalez-Halphen D."/>
            <person name="Hallmann A."/>
            <person name="Hanikenne M."/>
            <person name="Hippler M."/>
            <person name="Inwood W."/>
            <person name="Jabbari K."/>
            <person name="Kalanon M."/>
            <person name="Kuras R."/>
            <person name="Lefebvre P.A."/>
            <person name="Lemaire S.D."/>
            <person name="Lobanov A.V."/>
            <person name="Lohr M."/>
            <person name="Manuell A."/>
            <person name="Meier I."/>
            <person name="Mets L."/>
            <person name="Mittag M."/>
            <person name="Mittelmeier T."/>
            <person name="Moroney J.V."/>
            <person name="Moseley J."/>
            <person name="Napoli C."/>
            <person name="Nedelcu A.M."/>
            <person name="Niyogi K."/>
            <person name="Novoselov S.V."/>
            <person name="Paulsen I.T."/>
            <person name="Pazour G."/>
            <person name="Purton S."/>
            <person name="Ral J.P."/>
            <person name="Riano-Pachon D.M."/>
            <person name="Riekhof W."/>
            <person name="Rymarquis L."/>
            <person name="Schroda M."/>
            <person name="Stern D."/>
            <person name="Umen J."/>
            <person name="Willows R."/>
            <person name="Wilson N."/>
            <person name="Zimmer S.L."/>
            <person name="Allmer J."/>
            <person name="Balk J."/>
            <person name="Bisova K."/>
            <person name="Chen C.J."/>
            <person name="Elias M."/>
            <person name="Gendler K."/>
            <person name="Hauser C."/>
            <person name="Lamb M.R."/>
            <person name="Ledford H."/>
            <person name="Long J.C."/>
            <person name="Minagawa J."/>
            <person name="Page M.D."/>
            <person name="Pan J."/>
            <person name="Pootakham W."/>
            <person name="Roje S."/>
            <person name="Rose A."/>
            <person name="Stahlberg E."/>
            <person name="Terauchi A.M."/>
            <person name="Yang P."/>
            <person name="Ball S."/>
            <person name="Bowler C."/>
            <person name="Dieckmann C.L."/>
            <person name="Gladyshev V.N."/>
            <person name="Green P."/>
            <person name="Jorgensen R."/>
            <person name="Mayfield S."/>
            <person name="Mueller-Roeber B."/>
            <person name="Rajamani S."/>
            <person name="Sayre R.T."/>
            <person name="Brokstein P."/>
            <person name="Dubchak I."/>
            <person name="Goodstein D."/>
            <person name="Hornick L."/>
            <person name="Huang Y.W."/>
            <person name="Jhaveri J."/>
            <person name="Luo Y."/>
            <person name="Martinez D."/>
            <person name="Ngau W.C."/>
            <person name="Otillar B."/>
            <person name="Poliakov A."/>
            <person name="Porter A."/>
            <person name="Szajkowski L."/>
            <person name="Werner G."/>
            <person name="Zhou K."/>
            <person name="Grigoriev I.V."/>
            <person name="Rokhsar D.S."/>
            <person name="Grossman A.R."/>
        </authorList>
    </citation>
    <scope>NUCLEOTIDE SEQUENCE [LARGE SCALE GENOMIC DNA]</scope>
    <source>
        <strain evidence="3">CC-503</strain>
    </source>
</reference>
<dbReference type="KEGG" id="cre:CHLRE_16g648400v5"/>
<dbReference type="PaxDb" id="3055-EDO99476"/>
<feature type="region of interest" description="Disordered" evidence="1">
    <location>
        <begin position="267"/>
        <end position="338"/>
    </location>
</feature>
<dbReference type="AlphaFoldDB" id="A0A2K3CSP8"/>
<feature type="region of interest" description="Disordered" evidence="1">
    <location>
        <begin position="1"/>
        <end position="37"/>
    </location>
</feature>
<evidence type="ECO:0000313" key="2">
    <source>
        <dbReference type="EMBL" id="PNW71300.1"/>
    </source>
</evidence>
<evidence type="ECO:0000313" key="3">
    <source>
        <dbReference type="Proteomes" id="UP000006906"/>
    </source>
</evidence>
<dbReference type="InParanoid" id="A0A2K3CSP8"/>
<feature type="compositionally biased region" description="Low complexity" evidence="1">
    <location>
        <begin position="327"/>
        <end position="336"/>
    </location>
</feature>
<sequence length="623" mass="64622">MLPALWNSTNNARSSSRGRAPEIAGATCTSGATTGPHQHVSSNLACAYAKPAGARRNGGRISIIAGAVASPSATAERTTVGGRPRSAWRKLAEEDGARPRASHDWGYDESAASDADDVPTTRHAGGSAAVASDRINRGMSPGRPALDSTAAMNPAQARMQRLRAAMANVDNVKTTTGYGSPSANMYDDEAWLFGCNMSALPPRPSSAPPTPSPSASPYTSAAAYTPAAALPASFWDSDAMKITADDETAKKLGSAAMAAARLSMSVGGLSPGRQRRRTSGVSLPMPWESATKSAAQVDMAAAGPSSIRRQSPAAAPLPARGYPAVTPQQPAAAQPAYGRSTLRTASTDEDEDNAGQYTAGSKGYGAGYGASYGVGAFNYDRYHDGDSQLVSDQRVGGQQRSLSSLMRGELEQVAAALPGGSHTAPSPAASASRGDLRTGHTTTSFPARPTNRKPSGSASKPTPSSPTAGAASPAATKPPGSADRSESPLFIICRRDWRAEMEEATGMRKGAVGSRSPNLLPPDDESLSPNRRKSPKPVAPGPSTMRAPSNWRTAAEGEMGYHSIFSSPGSAQKKSSPSSLQQQQAQVRSSSAAGADNRSPSCKMTAEERAARDRRLQGWRDRV</sequence>
<feature type="compositionally biased region" description="Low complexity" evidence="1">
    <location>
        <begin position="453"/>
        <end position="482"/>
    </location>
</feature>
<feature type="region of interest" description="Disordered" evidence="1">
    <location>
        <begin position="418"/>
        <end position="488"/>
    </location>
</feature>
<feature type="compositionally biased region" description="Polar residues" evidence="1">
    <location>
        <begin position="1"/>
        <end position="17"/>
    </location>
</feature>
<dbReference type="Gramene" id="PNW71300">
    <property type="protein sequence ID" value="PNW71300"/>
    <property type="gene ID" value="CHLRE_16g648400v5"/>
</dbReference>
<evidence type="ECO:0000256" key="1">
    <source>
        <dbReference type="SAM" id="MobiDB-lite"/>
    </source>
</evidence>
<dbReference type="OrthoDB" id="538833at2759"/>
<dbReference type="ExpressionAtlas" id="A0A2K3CSP8">
    <property type="expression patterns" value="baseline"/>
</dbReference>
<feature type="region of interest" description="Disordered" evidence="1">
    <location>
        <begin position="69"/>
        <end position="152"/>
    </location>
</feature>
<protein>
    <submittedName>
        <fullName evidence="2">Uncharacterized protein</fullName>
    </submittedName>
</protein>
<proteinExistence type="predicted"/>
<feature type="compositionally biased region" description="Basic and acidic residues" evidence="1">
    <location>
        <begin position="605"/>
        <end position="623"/>
    </location>
</feature>
<keyword evidence="3" id="KW-1185">Reference proteome</keyword>
<organism evidence="2 3">
    <name type="scientific">Chlamydomonas reinhardtii</name>
    <name type="common">Chlamydomonas smithii</name>
    <dbReference type="NCBI Taxonomy" id="3055"/>
    <lineage>
        <taxon>Eukaryota</taxon>
        <taxon>Viridiplantae</taxon>
        <taxon>Chlorophyta</taxon>
        <taxon>core chlorophytes</taxon>
        <taxon>Chlorophyceae</taxon>
        <taxon>CS clade</taxon>
        <taxon>Chlamydomonadales</taxon>
        <taxon>Chlamydomonadaceae</taxon>
        <taxon>Chlamydomonas</taxon>
    </lineage>
</organism>
<accession>A0A2K3CSP8</accession>
<dbReference type="GeneID" id="5723748"/>
<dbReference type="RefSeq" id="XP_042915396.1">
    <property type="nucleotide sequence ID" value="XM_043070753.1"/>
</dbReference>
<feature type="compositionally biased region" description="Low complexity" evidence="1">
    <location>
        <begin position="566"/>
        <end position="595"/>
    </location>
</feature>
<feature type="compositionally biased region" description="Low complexity" evidence="1">
    <location>
        <begin position="24"/>
        <end position="35"/>
    </location>
</feature>
<feature type="region of interest" description="Disordered" evidence="1">
    <location>
        <begin position="343"/>
        <end position="362"/>
    </location>
</feature>
<feature type="compositionally biased region" description="Basic and acidic residues" evidence="1">
    <location>
        <begin position="90"/>
        <end position="106"/>
    </location>
</feature>
<dbReference type="EMBL" id="CM008977">
    <property type="protein sequence ID" value="PNW71300.1"/>
    <property type="molecule type" value="Genomic_DNA"/>
</dbReference>
<gene>
    <name evidence="2" type="ORF">CHLRE_16g648400v5</name>
</gene>